<dbReference type="PANTHER" id="PTHR33112">
    <property type="entry name" value="DOMAIN PROTEIN, PUTATIVE-RELATED"/>
    <property type="match status" value="1"/>
</dbReference>
<evidence type="ECO:0000259" key="1">
    <source>
        <dbReference type="Pfam" id="PF06985"/>
    </source>
</evidence>
<dbReference type="OrthoDB" id="3755424at2759"/>
<reference evidence="2 3" key="1">
    <citation type="journal article" date="2016" name="Nat. Commun.">
        <title>Ectomycorrhizal ecology is imprinted in the genome of the dominant symbiotic fungus Cenococcum geophilum.</title>
        <authorList>
            <consortium name="DOE Joint Genome Institute"/>
            <person name="Peter M."/>
            <person name="Kohler A."/>
            <person name="Ohm R.A."/>
            <person name="Kuo A."/>
            <person name="Krutzmann J."/>
            <person name="Morin E."/>
            <person name="Arend M."/>
            <person name="Barry K.W."/>
            <person name="Binder M."/>
            <person name="Choi C."/>
            <person name="Clum A."/>
            <person name="Copeland A."/>
            <person name="Grisel N."/>
            <person name="Haridas S."/>
            <person name="Kipfer T."/>
            <person name="LaButti K."/>
            <person name="Lindquist E."/>
            <person name="Lipzen A."/>
            <person name="Maire R."/>
            <person name="Meier B."/>
            <person name="Mihaltcheva S."/>
            <person name="Molinier V."/>
            <person name="Murat C."/>
            <person name="Poggeler S."/>
            <person name="Quandt C.A."/>
            <person name="Sperisen C."/>
            <person name="Tritt A."/>
            <person name="Tisserant E."/>
            <person name="Crous P.W."/>
            <person name="Henrissat B."/>
            <person name="Nehls U."/>
            <person name="Egli S."/>
            <person name="Spatafora J.W."/>
            <person name="Grigoriev I.V."/>
            <person name="Martin F.M."/>
        </authorList>
    </citation>
    <scope>NUCLEOTIDE SEQUENCE [LARGE SCALE GENOMIC DNA]</scope>
    <source>
        <strain evidence="2 3">CBS 207.34</strain>
    </source>
</reference>
<gene>
    <name evidence="2" type="ORF">AOQ84DRAFT_266890</name>
</gene>
<dbReference type="Proteomes" id="UP000250140">
    <property type="component" value="Unassembled WGS sequence"/>
</dbReference>
<evidence type="ECO:0000313" key="2">
    <source>
        <dbReference type="EMBL" id="OCL09822.1"/>
    </source>
</evidence>
<dbReference type="AlphaFoldDB" id="A0A8E2F3D7"/>
<accession>A0A8E2F3D7</accession>
<dbReference type="EMBL" id="KV749354">
    <property type="protein sequence ID" value="OCL09822.1"/>
    <property type="molecule type" value="Genomic_DNA"/>
</dbReference>
<feature type="domain" description="Heterokaryon incompatibility" evidence="1">
    <location>
        <begin position="39"/>
        <end position="171"/>
    </location>
</feature>
<dbReference type="InterPro" id="IPR010730">
    <property type="entry name" value="HET"/>
</dbReference>
<protein>
    <recommendedName>
        <fullName evidence="1">Heterokaryon incompatibility domain-containing protein</fullName>
    </recommendedName>
</protein>
<feature type="non-terminal residue" evidence="2">
    <location>
        <position position="1"/>
    </location>
</feature>
<organism evidence="2 3">
    <name type="scientific">Glonium stellatum</name>
    <dbReference type="NCBI Taxonomy" id="574774"/>
    <lineage>
        <taxon>Eukaryota</taxon>
        <taxon>Fungi</taxon>
        <taxon>Dikarya</taxon>
        <taxon>Ascomycota</taxon>
        <taxon>Pezizomycotina</taxon>
        <taxon>Dothideomycetes</taxon>
        <taxon>Pleosporomycetidae</taxon>
        <taxon>Gloniales</taxon>
        <taxon>Gloniaceae</taxon>
        <taxon>Glonium</taxon>
    </lineage>
</organism>
<dbReference type="PANTHER" id="PTHR33112:SF15">
    <property type="entry name" value="HETEROKARYON INCOMPATIBILITY DOMAIN-CONTAINING PROTEIN"/>
    <property type="match status" value="1"/>
</dbReference>
<evidence type="ECO:0000313" key="3">
    <source>
        <dbReference type="Proteomes" id="UP000250140"/>
    </source>
</evidence>
<keyword evidence="3" id="KW-1185">Reference proteome</keyword>
<feature type="non-terminal residue" evidence="2">
    <location>
        <position position="343"/>
    </location>
</feature>
<name>A0A8E2F3D7_9PEZI</name>
<dbReference type="Pfam" id="PF06985">
    <property type="entry name" value="HET"/>
    <property type="match status" value="1"/>
</dbReference>
<proteinExistence type="predicted"/>
<sequence>WKNRCDQRHQKCSKPKRTRGQYPTRLLHIGDKITTTDDSLSSHKAGIPWSDLPVTIRDVIEVTRSLGINYIWIDSLCIIQQDPKIIPVTDFSREGPFMMEIYSNSILTIAASVGDSTHVPCFTKRTSELLKPAKFVAPNIESSFFYVIDQDLWEASVSGAPLNSRGWVLQERLLSPRTIHLCREQVFWECSELAACEGLPFGLPAKIMELRGGLIPIPQNGFKSFINVCSTPALTGSPWSSKNSQPFNLAYERWCQIVETFSMCKFTNPSDKILAITGVARRMNNVFDDTFLAGLWKKRFFQGLAWEVNSGPGVTTRGKVPAYKDQPCYCGPSWSWVSVDGHV</sequence>